<dbReference type="OrthoDB" id="2253354at2759"/>
<keyword evidence="3" id="KW-1185">Reference proteome</keyword>
<feature type="compositionally biased region" description="Basic and acidic residues" evidence="1">
    <location>
        <begin position="127"/>
        <end position="140"/>
    </location>
</feature>
<comment type="caution">
    <text evidence="2">The sequence shown here is derived from an EMBL/GenBank/DDBJ whole genome shotgun (WGS) entry which is preliminary data.</text>
</comment>
<dbReference type="Proteomes" id="UP000011777">
    <property type="component" value="Unassembled WGS sequence"/>
</dbReference>
<proteinExistence type="predicted"/>
<accession>M3ISC7</accession>
<sequence>MFNTRRIIPRTLRFVRFNSTTAKDYVRKKPTFFELLKTPTTKSLLLTLLTTSISIDLINTRKNLETLKTSYSLKYEILMEIIEKLNNNEKIDLAKELRLANSFTDNQYNSRTDIEFDEQLEQFLKEISEEPKEAQSKEAQPKAVQPKDAVEVIEQQPNVESTKPEKKSNTVFY</sequence>
<dbReference type="AlphaFoldDB" id="M3ISC7"/>
<evidence type="ECO:0000256" key="1">
    <source>
        <dbReference type="SAM" id="MobiDB-lite"/>
    </source>
</evidence>
<dbReference type="Pfam" id="PF17254">
    <property type="entry name" value="DUF5321"/>
    <property type="match status" value="1"/>
</dbReference>
<evidence type="ECO:0000313" key="3">
    <source>
        <dbReference type="Proteomes" id="UP000011777"/>
    </source>
</evidence>
<dbReference type="eggNOG" id="ENOG502RQ30">
    <property type="taxonomic scope" value="Eukaryota"/>
</dbReference>
<dbReference type="InterPro" id="IPR035213">
    <property type="entry name" value="DUF5321"/>
</dbReference>
<dbReference type="OMA" id="YEAKFRI"/>
<reference evidence="2 3" key="1">
    <citation type="submission" date="2013-02" db="EMBL/GenBank/DDBJ databases">
        <title>Genome sequence of Candida maltosa Xu316, a potential industrial strain for xylitol and ethanol production.</title>
        <authorList>
            <person name="Yu J."/>
            <person name="Wang Q."/>
            <person name="Geng X."/>
            <person name="Bao W."/>
            <person name="He P."/>
            <person name="Cai J."/>
        </authorList>
    </citation>
    <scope>NUCLEOTIDE SEQUENCE [LARGE SCALE GENOMIC DNA]</scope>
    <source>
        <strain evidence="3">Xu316</strain>
    </source>
</reference>
<name>M3ISC7_CANMX</name>
<evidence type="ECO:0000313" key="2">
    <source>
        <dbReference type="EMBL" id="EMG49466.1"/>
    </source>
</evidence>
<feature type="region of interest" description="Disordered" evidence="1">
    <location>
        <begin position="127"/>
        <end position="173"/>
    </location>
</feature>
<protein>
    <submittedName>
        <fullName evidence="2">Uncharacterized protein</fullName>
    </submittedName>
</protein>
<dbReference type="EMBL" id="AOGT01000650">
    <property type="protein sequence ID" value="EMG49466.1"/>
    <property type="molecule type" value="Genomic_DNA"/>
</dbReference>
<dbReference type="HOGENOM" id="CLU_119651_0_0_1"/>
<organism evidence="2 3">
    <name type="scientific">Candida maltosa (strain Xu316)</name>
    <name type="common">Yeast</name>
    <dbReference type="NCBI Taxonomy" id="1245528"/>
    <lineage>
        <taxon>Eukaryota</taxon>
        <taxon>Fungi</taxon>
        <taxon>Dikarya</taxon>
        <taxon>Ascomycota</taxon>
        <taxon>Saccharomycotina</taxon>
        <taxon>Pichiomycetes</taxon>
        <taxon>Debaryomycetaceae</taxon>
        <taxon>Candida/Lodderomyces clade</taxon>
        <taxon>Candida</taxon>
    </lineage>
</organism>
<gene>
    <name evidence="2" type="ORF">G210_5762</name>
</gene>
<feature type="compositionally biased region" description="Basic and acidic residues" evidence="1">
    <location>
        <begin position="162"/>
        <end position="173"/>
    </location>
</feature>